<keyword evidence="11 12" id="KW-0472">Membrane</keyword>
<dbReference type="GO" id="GO:1903607">
    <property type="term" value="P:cytochrome c biosynthetic process"/>
    <property type="evidence" value="ECO:0007669"/>
    <property type="project" value="TreeGrafter"/>
</dbReference>
<dbReference type="PANTHER" id="PTHR37531">
    <property type="entry name" value="HEME EXPORTER PROTEIN D"/>
    <property type="match status" value="1"/>
</dbReference>
<keyword evidence="7 12" id="KW-0997">Cell inner membrane</keyword>
<dbReference type="GO" id="GO:0005886">
    <property type="term" value="C:plasma membrane"/>
    <property type="evidence" value="ECO:0007669"/>
    <property type="project" value="UniProtKB-SubCell"/>
</dbReference>
<keyword evidence="9 12" id="KW-0201">Cytochrome c-type biogenesis</keyword>
<comment type="function">
    <text evidence="1 12">Required for the export of heme to the periplasm for the biogenesis of c-type cytochromes.</text>
</comment>
<dbReference type="PANTHER" id="PTHR37531:SF1">
    <property type="entry name" value="HEME EXPORTER PROTEIN D"/>
    <property type="match status" value="1"/>
</dbReference>
<dbReference type="AlphaFoldDB" id="A0A7X1NJY3"/>
<dbReference type="NCBIfam" id="TIGR03141">
    <property type="entry name" value="cytochro_ccmD"/>
    <property type="match status" value="1"/>
</dbReference>
<dbReference type="InterPro" id="IPR052075">
    <property type="entry name" value="Heme_exporter_D"/>
</dbReference>
<evidence type="ECO:0000256" key="3">
    <source>
        <dbReference type="ARBA" id="ARBA00008741"/>
    </source>
</evidence>
<keyword evidence="5 12" id="KW-0813">Transport</keyword>
<evidence type="ECO:0000313" key="13">
    <source>
        <dbReference type="EMBL" id="MPW23365.1"/>
    </source>
</evidence>
<evidence type="ECO:0000256" key="10">
    <source>
        <dbReference type="ARBA" id="ARBA00022989"/>
    </source>
</evidence>
<organism evidence="13 14">
    <name type="scientific">Paraburkholderia franconis</name>
    <dbReference type="NCBI Taxonomy" id="2654983"/>
    <lineage>
        <taxon>Bacteria</taxon>
        <taxon>Pseudomonadati</taxon>
        <taxon>Pseudomonadota</taxon>
        <taxon>Betaproteobacteria</taxon>
        <taxon>Burkholderiales</taxon>
        <taxon>Burkholderiaceae</taxon>
        <taxon>Paraburkholderia</taxon>
    </lineage>
</organism>
<dbReference type="GO" id="GO:0015886">
    <property type="term" value="P:heme transport"/>
    <property type="evidence" value="ECO:0007669"/>
    <property type="project" value="InterPro"/>
</dbReference>
<dbReference type="GO" id="GO:0017004">
    <property type="term" value="P:cytochrome complex assembly"/>
    <property type="evidence" value="ECO:0007669"/>
    <property type="project" value="UniProtKB-KW"/>
</dbReference>
<evidence type="ECO:0000256" key="5">
    <source>
        <dbReference type="ARBA" id="ARBA00022448"/>
    </source>
</evidence>
<name>A0A7X1NJY3_9BURK</name>
<gene>
    <name evidence="13" type="primary">ccmD</name>
    <name evidence="13" type="ORF">GCT13_43110</name>
</gene>
<reference evidence="13 14" key="1">
    <citation type="submission" date="2019-10" db="EMBL/GenBank/DDBJ databases">
        <title>Paraburkholderia sp. isolated from nodules of Mimosa pudica from Brazilian Atlantic Forest soils.</title>
        <authorList>
            <person name="Paulitsch F."/>
            <person name="Hungria M."/>
            <person name="Dall'Agnol R."/>
        </authorList>
    </citation>
    <scope>NUCLEOTIDE SEQUENCE [LARGE SCALE GENOMIC DNA]</scope>
    <source>
        <strain evidence="13 14">CNPSo 3157</strain>
    </source>
</reference>
<evidence type="ECO:0000256" key="6">
    <source>
        <dbReference type="ARBA" id="ARBA00022475"/>
    </source>
</evidence>
<dbReference type="Proteomes" id="UP000484381">
    <property type="component" value="Unassembled WGS sequence"/>
</dbReference>
<evidence type="ECO:0000256" key="4">
    <source>
        <dbReference type="ARBA" id="ARBA00016461"/>
    </source>
</evidence>
<dbReference type="Pfam" id="PF04995">
    <property type="entry name" value="CcmD"/>
    <property type="match status" value="1"/>
</dbReference>
<evidence type="ECO:0000256" key="11">
    <source>
        <dbReference type="ARBA" id="ARBA00023136"/>
    </source>
</evidence>
<evidence type="ECO:0000256" key="9">
    <source>
        <dbReference type="ARBA" id="ARBA00022748"/>
    </source>
</evidence>
<evidence type="ECO:0000313" key="14">
    <source>
        <dbReference type="Proteomes" id="UP000484381"/>
    </source>
</evidence>
<keyword evidence="14" id="KW-1185">Reference proteome</keyword>
<evidence type="ECO:0000256" key="2">
    <source>
        <dbReference type="ARBA" id="ARBA00004377"/>
    </source>
</evidence>
<comment type="caution">
    <text evidence="13">The sequence shown here is derived from an EMBL/GenBank/DDBJ whole genome shotgun (WGS) entry which is preliminary data.</text>
</comment>
<evidence type="ECO:0000256" key="7">
    <source>
        <dbReference type="ARBA" id="ARBA00022519"/>
    </source>
</evidence>
<keyword evidence="6 12" id="KW-1003">Cell membrane</keyword>
<feature type="transmembrane region" description="Helical" evidence="12">
    <location>
        <begin position="20"/>
        <end position="40"/>
    </location>
</feature>
<dbReference type="EMBL" id="WHNP01000105">
    <property type="protein sequence ID" value="MPW23365.1"/>
    <property type="molecule type" value="Genomic_DNA"/>
</dbReference>
<comment type="similarity">
    <text evidence="3 12">Belongs to the CcmD/CycX/HelD family.</text>
</comment>
<dbReference type="InterPro" id="IPR007078">
    <property type="entry name" value="Haem_export_protD_CcmD"/>
</dbReference>
<evidence type="ECO:0000256" key="12">
    <source>
        <dbReference type="RuleBase" id="RU363101"/>
    </source>
</evidence>
<proteinExistence type="inferred from homology"/>
<evidence type="ECO:0000256" key="8">
    <source>
        <dbReference type="ARBA" id="ARBA00022692"/>
    </source>
</evidence>
<evidence type="ECO:0000256" key="1">
    <source>
        <dbReference type="ARBA" id="ARBA00002442"/>
    </source>
</evidence>
<keyword evidence="8 12" id="KW-0812">Transmembrane</keyword>
<protein>
    <recommendedName>
        <fullName evidence="4 12">Heme exporter protein D</fullName>
    </recommendedName>
</protein>
<sequence length="58" mass="6470">MAFASFADFVVMGGHGAYVWSGYGLCLALLALNVVLPLLARRRYLNNLARSRRREALQ</sequence>
<keyword evidence="10 12" id="KW-1133">Transmembrane helix</keyword>
<comment type="subcellular location">
    <subcellularLocation>
        <location evidence="2 12">Cell inner membrane</location>
        <topology evidence="2 12">Single-pass membrane protein</topology>
    </subcellularLocation>
</comment>
<accession>A0A7X1NJY3</accession>